<dbReference type="PATRIC" id="fig|1122147.4.peg.508"/>
<dbReference type="PANTHER" id="PTHR33908:SF11">
    <property type="entry name" value="MEMBRANE PROTEIN"/>
    <property type="match status" value="1"/>
</dbReference>
<feature type="transmembrane region" description="Helical" evidence="8">
    <location>
        <begin position="153"/>
        <end position="173"/>
    </location>
</feature>
<keyword evidence="4" id="KW-0808">Transferase</keyword>
<evidence type="ECO:0000256" key="7">
    <source>
        <dbReference type="ARBA" id="ARBA00023136"/>
    </source>
</evidence>
<evidence type="ECO:0000313" key="11">
    <source>
        <dbReference type="Proteomes" id="UP000050949"/>
    </source>
</evidence>
<keyword evidence="3" id="KW-0328">Glycosyltransferase</keyword>
<feature type="transmembrane region" description="Helical" evidence="8">
    <location>
        <begin position="12"/>
        <end position="32"/>
    </location>
</feature>
<organism evidence="10 11">
    <name type="scientific">Schleiferilactobacillus harbinensis DSM 16991</name>
    <dbReference type="NCBI Taxonomy" id="1122147"/>
    <lineage>
        <taxon>Bacteria</taxon>
        <taxon>Bacillati</taxon>
        <taxon>Bacillota</taxon>
        <taxon>Bacilli</taxon>
        <taxon>Lactobacillales</taxon>
        <taxon>Lactobacillaceae</taxon>
        <taxon>Schleiferilactobacillus</taxon>
    </lineage>
</organism>
<dbReference type="Pfam" id="PF13231">
    <property type="entry name" value="PMT_2"/>
    <property type="match status" value="1"/>
</dbReference>
<dbReference type="InterPro" id="IPR038731">
    <property type="entry name" value="RgtA/B/C-like"/>
</dbReference>
<dbReference type="GO" id="GO:0005886">
    <property type="term" value="C:plasma membrane"/>
    <property type="evidence" value="ECO:0007669"/>
    <property type="project" value="UniProtKB-SubCell"/>
</dbReference>
<evidence type="ECO:0000256" key="6">
    <source>
        <dbReference type="ARBA" id="ARBA00022989"/>
    </source>
</evidence>
<evidence type="ECO:0000256" key="2">
    <source>
        <dbReference type="ARBA" id="ARBA00022475"/>
    </source>
</evidence>
<evidence type="ECO:0000259" key="9">
    <source>
        <dbReference type="Pfam" id="PF13231"/>
    </source>
</evidence>
<dbReference type="RefSeq" id="WP_027829385.1">
    <property type="nucleotide sequence ID" value="NZ_AUEH01000056.1"/>
</dbReference>
<dbReference type="GO" id="GO:0009103">
    <property type="term" value="P:lipopolysaccharide biosynthetic process"/>
    <property type="evidence" value="ECO:0007669"/>
    <property type="project" value="UniProtKB-ARBA"/>
</dbReference>
<reference evidence="10 11" key="1">
    <citation type="journal article" date="2015" name="Genome Announc.">
        <title>Expanding the biotechnology potential of lactobacilli through comparative genomics of 213 strains and associated genera.</title>
        <authorList>
            <person name="Sun Z."/>
            <person name="Harris H.M."/>
            <person name="McCann A."/>
            <person name="Guo C."/>
            <person name="Argimon S."/>
            <person name="Zhang W."/>
            <person name="Yang X."/>
            <person name="Jeffery I.B."/>
            <person name="Cooney J.C."/>
            <person name="Kagawa T.F."/>
            <person name="Liu W."/>
            <person name="Song Y."/>
            <person name="Salvetti E."/>
            <person name="Wrobel A."/>
            <person name="Rasinkangas P."/>
            <person name="Parkhill J."/>
            <person name="Rea M.C."/>
            <person name="O'Sullivan O."/>
            <person name="Ritari J."/>
            <person name="Douillard F.P."/>
            <person name="Paul Ross R."/>
            <person name="Yang R."/>
            <person name="Briner A.E."/>
            <person name="Felis G.E."/>
            <person name="de Vos W.M."/>
            <person name="Barrangou R."/>
            <person name="Klaenhammer T.R."/>
            <person name="Caufield P.W."/>
            <person name="Cui Y."/>
            <person name="Zhang H."/>
            <person name="O'Toole P.W."/>
        </authorList>
    </citation>
    <scope>NUCLEOTIDE SEQUENCE [LARGE SCALE GENOMIC DNA]</scope>
    <source>
        <strain evidence="10 11">DSM 16991</strain>
    </source>
</reference>
<feature type="transmembrane region" description="Helical" evidence="8">
    <location>
        <begin position="44"/>
        <end position="64"/>
    </location>
</feature>
<comment type="subcellular location">
    <subcellularLocation>
        <location evidence="1">Cell membrane</location>
        <topology evidence="1">Multi-pass membrane protein</topology>
    </subcellularLocation>
</comment>
<evidence type="ECO:0000256" key="1">
    <source>
        <dbReference type="ARBA" id="ARBA00004651"/>
    </source>
</evidence>
<feature type="transmembrane region" description="Helical" evidence="8">
    <location>
        <begin position="255"/>
        <end position="272"/>
    </location>
</feature>
<gene>
    <name evidence="10" type="ORF">FC91_GL000487</name>
</gene>
<feature type="domain" description="Glycosyltransferase RgtA/B/C/D-like" evidence="9">
    <location>
        <begin position="136"/>
        <end position="289"/>
    </location>
</feature>
<feature type="transmembrane region" description="Helical" evidence="8">
    <location>
        <begin position="180"/>
        <end position="201"/>
    </location>
</feature>
<dbReference type="EMBL" id="AZFW01000012">
    <property type="protein sequence ID" value="KRM29666.1"/>
    <property type="molecule type" value="Genomic_DNA"/>
</dbReference>
<feature type="transmembrane region" description="Helical" evidence="8">
    <location>
        <begin position="484"/>
        <end position="503"/>
    </location>
</feature>
<sequence>MTLQFFKKAAIWLATFVTLAIVIVMIAAVFQSEDFQSHRSTSTIVWAGLLSLAVITGAGVLAYYVRRRNNLFIFTLSMGLTALKLIVLVKFPLSPTSDYFNYHSFAQNLVAGLTWHKMETTGLLGDNMLWPHVINISWFFSVFYSFFFSNIVVGQLVSITLSGVSAFLIYVLVKKILVKPVAVFAALVFQAIPAYWLYSVINAPESFFLVFLLGAVICYYDALYTVNDTFTRNYFFLGLSLLLLFLANMVRPVGIIWVIVIVLFVIFGLSNRRRPFKHLLAMTAIFAVTFSILSAAAVPIYRVFYGVDWAPAAVLQNYSLATGTSVTTGGAYNAQVRNETDTLFNQKHVPLDERYTRITQRMSQITRTNLKAIERTGVTAFLWHKTKNYMDENYGADWLFYNINGKSKASKEFAKNILPFASVYAVIYFGLFLGLTALAIVAQLLLMFKKRALSNRRINLMFYSALALDGFFLSAMLPEVQGRYHIILYLPLVVLLALGAQLFSRTNRKEFTI</sequence>
<name>A0A0R1XHY1_9LACO</name>
<feature type="transmembrane region" description="Helical" evidence="8">
    <location>
        <begin position="279"/>
        <end position="301"/>
    </location>
</feature>
<feature type="transmembrane region" description="Helical" evidence="8">
    <location>
        <begin position="460"/>
        <end position="478"/>
    </location>
</feature>
<protein>
    <submittedName>
        <fullName evidence="10">Integral membrane protein</fullName>
    </submittedName>
</protein>
<dbReference type="OrthoDB" id="2259569at2"/>
<feature type="transmembrane region" description="Helical" evidence="8">
    <location>
        <begin position="425"/>
        <end position="448"/>
    </location>
</feature>
<dbReference type="GO" id="GO:0016763">
    <property type="term" value="F:pentosyltransferase activity"/>
    <property type="evidence" value="ECO:0007669"/>
    <property type="project" value="TreeGrafter"/>
</dbReference>
<keyword evidence="7 8" id="KW-0472">Membrane</keyword>
<feature type="transmembrane region" description="Helical" evidence="8">
    <location>
        <begin position="233"/>
        <end position="249"/>
    </location>
</feature>
<evidence type="ECO:0000313" key="10">
    <source>
        <dbReference type="EMBL" id="KRM29666.1"/>
    </source>
</evidence>
<evidence type="ECO:0000256" key="5">
    <source>
        <dbReference type="ARBA" id="ARBA00022692"/>
    </source>
</evidence>
<evidence type="ECO:0000256" key="8">
    <source>
        <dbReference type="SAM" id="Phobius"/>
    </source>
</evidence>
<feature type="transmembrane region" description="Helical" evidence="8">
    <location>
        <begin position="207"/>
        <end position="226"/>
    </location>
</feature>
<dbReference type="eggNOG" id="COG1807">
    <property type="taxonomic scope" value="Bacteria"/>
</dbReference>
<evidence type="ECO:0000256" key="4">
    <source>
        <dbReference type="ARBA" id="ARBA00022679"/>
    </source>
</evidence>
<dbReference type="AlphaFoldDB" id="A0A0R1XHY1"/>
<proteinExistence type="predicted"/>
<feature type="transmembrane region" description="Helical" evidence="8">
    <location>
        <begin position="71"/>
        <end position="93"/>
    </location>
</feature>
<dbReference type="InterPro" id="IPR050297">
    <property type="entry name" value="LipidA_mod_glycosyltrf_83"/>
</dbReference>
<keyword evidence="5 8" id="KW-0812">Transmembrane</keyword>
<accession>A0A0R1XHY1</accession>
<dbReference type="PANTHER" id="PTHR33908">
    <property type="entry name" value="MANNOSYLTRANSFERASE YKCB-RELATED"/>
    <property type="match status" value="1"/>
</dbReference>
<keyword evidence="6 8" id="KW-1133">Transmembrane helix</keyword>
<keyword evidence="2" id="KW-1003">Cell membrane</keyword>
<dbReference type="Proteomes" id="UP000050949">
    <property type="component" value="Unassembled WGS sequence"/>
</dbReference>
<comment type="caution">
    <text evidence="10">The sequence shown here is derived from an EMBL/GenBank/DDBJ whole genome shotgun (WGS) entry which is preliminary data.</text>
</comment>
<evidence type="ECO:0000256" key="3">
    <source>
        <dbReference type="ARBA" id="ARBA00022676"/>
    </source>
</evidence>